<dbReference type="PANTHER" id="PTHR43692:SF1">
    <property type="entry name" value="UDP-N-ACETYLMURAMOYLALANINE--D-GLUTAMATE LIGASE"/>
    <property type="match status" value="1"/>
</dbReference>
<dbReference type="SUPFAM" id="SSF51984">
    <property type="entry name" value="MurCD N-terminal domain"/>
    <property type="match status" value="1"/>
</dbReference>
<dbReference type="GO" id="GO:0008360">
    <property type="term" value="P:regulation of cell shape"/>
    <property type="evidence" value="ECO:0007669"/>
    <property type="project" value="UniProtKB-KW"/>
</dbReference>
<dbReference type="Pfam" id="PF02875">
    <property type="entry name" value="Mur_ligase_C"/>
    <property type="match status" value="1"/>
</dbReference>
<evidence type="ECO:0000313" key="23">
    <source>
        <dbReference type="EMBL" id="HIU11011.1"/>
    </source>
</evidence>
<dbReference type="PANTHER" id="PTHR43692">
    <property type="entry name" value="UDP-N-ACETYLMURAMOYLALANINE--D-GLUTAMATE LIGASE"/>
    <property type="match status" value="1"/>
</dbReference>
<dbReference type="GO" id="GO:0005737">
    <property type="term" value="C:cytoplasm"/>
    <property type="evidence" value="ECO:0007669"/>
    <property type="project" value="UniProtKB-SubCell"/>
</dbReference>
<feature type="binding site" evidence="19">
    <location>
        <begin position="119"/>
        <end position="125"/>
    </location>
    <ligand>
        <name>ATP</name>
        <dbReference type="ChEBI" id="CHEBI:30616"/>
    </ligand>
</feature>
<dbReference type="PROSITE" id="PS01011">
    <property type="entry name" value="FOLYLPOLYGLU_SYNT_1"/>
    <property type="match status" value="1"/>
</dbReference>
<dbReference type="InterPro" id="IPR036615">
    <property type="entry name" value="Mur_ligase_C_dom_sf"/>
</dbReference>
<dbReference type="Proteomes" id="UP000824124">
    <property type="component" value="Unassembled WGS sequence"/>
</dbReference>
<evidence type="ECO:0000256" key="15">
    <source>
        <dbReference type="ARBA" id="ARBA00023316"/>
    </source>
</evidence>
<dbReference type="EMBL" id="DVMH01000036">
    <property type="protein sequence ID" value="HIU11011.1"/>
    <property type="molecule type" value="Genomic_DNA"/>
</dbReference>
<keyword evidence="13 19" id="KW-0573">Peptidoglycan synthesis</keyword>
<evidence type="ECO:0000256" key="8">
    <source>
        <dbReference type="ARBA" id="ARBA00022598"/>
    </source>
</evidence>
<evidence type="ECO:0000256" key="11">
    <source>
        <dbReference type="ARBA" id="ARBA00022840"/>
    </source>
</evidence>
<dbReference type="HAMAP" id="MF_00639">
    <property type="entry name" value="MurD"/>
    <property type="match status" value="1"/>
</dbReference>
<keyword evidence="8 19" id="KW-0436">Ligase</keyword>
<evidence type="ECO:0000256" key="18">
    <source>
        <dbReference type="ARBA" id="ARBA00047632"/>
    </source>
</evidence>
<reference evidence="23" key="1">
    <citation type="submission" date="2020-10" db="EMBL/GenBank/DDBJ databases">
        <authorList>
            <person name="Gilroy R."/>
        </authorList>
    </citation>
    <scope>NUCLEOTIDE SEQUENCE</scope>
    <source>
        <strain evidence="23">2830</strain>
    </source>
</reference>
<dbReference type="GO" id="GO:0051301">
    <property type="term" value="P:cell division"/>
    <property type="evidence" value="ECO:0007669"/>
    <property type="project" value="UniProtKB-KW"/>
</dbReference>
<dbReference type="EC" id="6.3.2.9" evidence="5 19"/>
<dbReference type="NCBIfam" id="TIGR01087">
    <property type="entry name" value="murD"/>
    <property type="match status" value="1"/>
</dbReference>
<keyword evidence="15 19" id="KW-0961">Cell wall biogenesis/degradation</keyword>
<keyword evidence="7 19" id="KW-0963">Cytoplasm</keyword>
<evidence type="ECO:0000259" key="21">
    <source>
        <dbReference type="Pfam" id="PF02875"/>
    </source>
</evidence>
<evidence type="ECO:0000256" key="20">
    <source>
        <dbReference type="RuleBase" id="RU003664"/>
    </source>
</evidence>
<dbReference type="GO" id="GO:0008764">
    <property type="term" value="F:UDP-N-acetylmuramoylalanine-D-glutamate ligase activity"/>
    <property type="evidence" value="ECO:0007669"/>
    <property type="project" value="UniProtKB-UniRule"/>
</dbReference>
<keyword evidence="14 19" id="KW-0131">Cell cycle</keyword>
<evidence type="ECO:0000256" key="5">
    <source>
        <dbReference type="ARBA" id="ARBA00012212"/>
    </source>
</evidence>
<dbReference type="InterPro" id="IPR004101">
    <property type="entry name" value="Mur_ligase_C"/>
</dbReference>
<dbReference type="Pfam" id="PF08245">
    <property type="entry name" value="Mur_ligase_M"/>
    <property type="match status" value="1"/>
</dbReference>
<dbReference type="Gene3D" id="3.40.1190.10">
    <property type="entry name" value="Mur-like, catalytic domain"/>
    <property type="match status" value="1"/>
</dbReference>
<evidence type="ECO:0000256" key="7">
    <source>
        <dbReference type="ARBA" id="ARBA00022490"/>
    </source>
</evidence>
<comment type="caution">
    <text evidence="23">The sequence shown here is derived from an EMBL/GenBank/DDBJ whole genome shotgun (WGS) entry which is preliminary data.</text>
</comment>
<evidence type="ECO:0000313" key="24">
    <source>
        <dbReference type="Proteomes" id="UP000824124"/>
    </source>
</evidence>
<evidence type="ECO:0000256" key="4">
    <source>
        <dbReference type="ARBA" id="ARBA00010416"/>
    </source>
</evidence>
<organism evidence="23 24">
    <name type="scientific">Candidatus Avidehalobacter gallistercoris</name>
    <dbReference type="NCBI Taxonomy" id="2840694"/>
    <lineage>
        <taxon>Bacteria</taxon>
        <taxon>Bacillati</taxon>
        <taxon>Bacillota</taxon>
        <taxon>Clostridia</taxon>
        <taxon>Eubacteriales</taxon>
        <taxon>Peptococcaceae</taxon>
        <taxon>Peptococcaceae incertae sedis</taxon>
        <taxon>Candidatus Avidehalobacter</taxon>
    </lineage>
</organism>
<evidence type="ECO:0000256" key="2">
    <source>
        <dbReference type="ARBA" id="ARBA00004496"/>
    </source>
</evidence>
<keyword evidence="9 19" id="KW-0132">Cell division</keyword>
<dbReference type="InterPro" id="IPR036565">
    <property type="entry name" value="Mur-like_cat_sf"/>
</dbReference>
<feature type="domain" description="Mur ligase C-terminal" evidence="21">
    <location>
        <begin position="317"/>
        <end position="432"/>
    </location>
</feature>
<reference evidence="23" key="2">
    <citation type="journal article" date="2021" name="PeerJ">
        <title>Extensive microbial diversity within the chicken gut microbiome revealed by metagenomics and culture.</title>
        <authorList>
            <person name="Gilroy R."/>
            <person name="Ravi A."/>
            <person name="Getino M."/>
            <person name="Pursley I."/>
            <person name="Horton D.L."/>
            <person name="Alikhan N.F."/>
            <person name="Baker D."/>
            <person name="Gharbi K."/>
            <person name="Hall N."/>
            <person name="Watson M."/>
            <person name="Adriaenssens E.M."/>
            <person name="Foster-Nyarko E."/>
            <person name="Jarju S."/>
            <person name="Secka A."/>
            <person name="Antonio M."/>
            <person name="Oren A."/>
            <person name="Chaudhuri R.R."/>
            <person name="La Ragione R."/>
            <person name="Hildebrand F."/>
            <person name="Pallen M.J."/>
        </authorList>
    </citation>
    <scope>NUCLEOTIDE SEQUENCE</scope>
    <source>
        <strain evidence="23">2830</strain>
    </source>
</reference>
<evidence type="ECO:0000256" key="1">
    <source>
        <dbReference type="ARBA" id="ARBA00002734"/>
    </source>
</evidence>
<evidence type="ECO:0000256" key="17">
    <source>
        <dbReference type="ARBA" id="ARBA00032324"/>
    </source>
</evidence>
<evidence type="ECO:0000259" key="22">
    <source>
        <dbReference type="Pfam" id="PF08245"/>
    </source>
</evidence>
<evidence type="ECO:0000256" key="13">
    <source>
        <dbReference type="ARBA" id="ARBA00022984"/>
    </source>
</evidence>
<evidence type="ECO:0000256" key="9">
    <source>
        <dbReference type="ARBA" id="ARBA00022618"/>
    </source>
</evidence>
<dbReference type="InterPro" id="IPR013221">
    <property type="entry name" value="Mur_ligase_cen"/>
</dbReference>
<dbReference type="SUPFAM" id="SSF53244">
    <property type="entry name" value="MurD-like peptide ligases, peptide-binding domain"/>
    <property type="match status" value="1"/>
</dbReference>
<keyword evidence="11 19" id="KW-0067">ATP-binding</keyword>
<comment type="similarity">
    <text evidence="4 19">Belongs to the MurCDEF family.</text>
</comment>
<dbReference type="Gene3D" id="3.90.190.20">
    <property type="entry name" value="Mur ligase, C-terminal domain"/>
    <property type="match status" value="1"/>
</dbReference>
<dbReference type="InterPro" id="IPR005762">
    <property type="entry name" value="MurD"/>
</dbReference>
<dbReference type="Gene3D" id="3.40.50.720">
    <property type="entry name" value="NAD(P)-binding Rossmann-like Domain"/>
    <property type="match status" value="1"/>
</dbReference>
<evidence type="ECO:0000256" key="10">
    <source>
        <dbReference type="ARBA" id="ARBA00022741"/>
    </source>
</evidence>
<feature type="domain" description="Mur ligase central" evidence="22">
    <location>
        <begin position="117"/>
        <end position="295"/>
    </location>
</feature>
<dbReference type="InterPro" id="IPR018109">
    <property type="entry name" value="Folylpolyglutamate_synth_CS"/>
</dbReference>
<gene>
    <name evidence="19 23" type="primary">murD</name>
    <name evidence="23" type="ORF">IAB00_07255</name>
</gene>
<dbReference type="SUPFAM" id="SSF53623">
    <property type="entry name" value="MurD-like peptide ligases, catalytic domain"/>
    <property type="match status" value="1"/>
</dbReference>
<dbReference type="AlphaFoldDB" id="A0A9D1L015"/>
<dbReference type="GO" id="GO:0005524">
    <property type="term" value="F:ATP binding"/>
    <property type="evidence" value="ECO:0007669"/>
    <property type="project" value="UniProtKB-UniRule"/>
</dbReference>
<proteinExistence type="inferred from homology"/>
<sequence length="456" mass="48815">MLNELLHNISGKNVLVIGAGLSGREAAVFLAAKGAKVVLADNKQASELEGLPVVENAGVDLCLGQMPEDVSGFALAVISPGVPLAIPVVAALDTARVPLIGELELAYHYSRSPFLAITGTNGKTTTTTLLGYILQQAGRPCYVGGNIGAALVDGVEQLASDAAVVAELSSFQLETAVDFHAHIAAFLNLTPDHLYRHETMENYGNIKTKIFAHQDKDDFAVLNYDDAMVRSYAPRLSGTVVYFSRKSELECGMFLKGDKIVWRFGGIEQEVIAAADILIKGPHNLENALAASAMAALYGVELSVIAEALKSFPGVEHRQEPVGEFNGVIYINDSKGTNPDSTLYALAACERPTVLILGGFSKGSDFHDLLPLIKEKVKHIVLLGETADVIAATLDEAGFTAYEHAGYDFTKCVKLAIAAAEPGDEVLLSPACASWDMFKCFEERGEEFKRLVKELA</sequence>
<accession>A0A9D1L015</accession>
<keyword evidence="10 19" id="KW-0547">Nucleotide-binding</keyword>
<dbReference type="GO" id="GO:0071555">
    <property type="term" value="P:cell wall organization"/>
    <property type="evidence" value="ECO:0007669"/>
    <property type="project" value="UniProtKB-KW"/>
</dbReference>
<comment type="subcellular location">
    <subcellularLocation>
        <location evidence="2 19 20">Cytoplasm</location>
    </subcellularLocation>
</comment>
<comment type="function">
    <text evidence="1 19 20">Cell wall formation. Catalyzes the addition of glutamate to the nucleotide precursor UDP-N-acetylmuramoyl-L-alanine (UMA).</text>
</comment>
<evidence type="ECO:0000256" key="3">
    <source>
        <dbReference type="ARBA" id="ARBA00004752"/>
    </source>
</evidence>
<evidence type="ECO:0000256" key="16">
    <source>
        <dbReference type="ARBA" id="ARBA00030398"/>
    </source>
</evidence>
<keyword evidence="12 19" id="KW-0133">Cell shape</keyword>
<dbReference type="GO" id="GO:0004326">
    <property type="term" value="F:tetrahydrofolylpolyglutamate synthase activity"/>
    <property type="evidence" value="ECO:0007669"/>
    <property type="project" value="InterPro"/>
</dbReference>
<evidence type="ECO:0000256" key="12">
    <source>
        <dbReference type="ARBA" id="ARBA00022960"/>
    </source>
</evidence>
<evidence type="ECO:0000256" key="19">
    <source>
        <dbReference type="HAMAP-Rule" id="MF_00639"/>
    </source>
</evidence>
<evidence type="ECO:0000256" key="6">
    <source>
        <dbReference type="ARBA" id="ARBA00015655"/>
    </source>
</evidence>
<evidence type="ECO:0000256" key="14">
    <source>
        <dbReference type="ARBA" id="ARBA00023306"/>
    </source>
</evidence>
<dbReference type="GO" id="GO:0009252">
    <property type="term" value="P:peptidoglycan biosynthetic process"/>
    <property type="evidence" value="ECO:0007669"/>
    <property type="project" value="UniProtKB-UniRule"/>
</dbReference>
<comment type="catalytic activity">
    <reaction evidence="18 19 20">
        <text>UDP-N-acetyl-alpha-D-muramoyl-L-alanine + D-glutamate + ATP = UDP-N-acetyl-alpha-D-muramoyl-L-alanyl-D-glutamate + ADP + phosphate + H(+)</text>
        <dbReference type="Rhea" id="RHEA:16429"/>
        <dbReference type="ChEBI" id="CHEBI:15378"/>
        <dbReference type="ChEBI" id="CHEBI:29986"/>
        <dbReference type="ChEBI" id="CHEBI:30616"/>
        <dbReference type="ChEBI" id="CHEBI:43474"/>
        <dbReference type="ChEBI" id="CHEBI:83898"/>
        <dbReference type="ChEBI" id="CHEBI:83900"/>
        <dbReference type="ChEBI" id="CHEBI:456216"/>
        <dbReference type="EC" id="6.3.2.9"/>
    </reaction>
</comment>
<protein>
    <recommendedName>
        <fullName evidence="6 19">UDP-N-acetylmuramoylalanine--D-glutamate ligase</fullName>
        <ecNumber evidence="5 19">6.3.2.9</ecNumber>
    </recommendedName>
    <alternativeName>
        <fullName evidence="17 19">D-glutamic acid-adding enzyme</fullName>
    </alternativeName>
    <alternativeName>
        <fullName evidence="16 19">UDP-N-acetylmuramoyl-L-alanyl-D-glutamate synthetase</fullName>
    </alternativeName>
</protein>
<name>A0A9D1L015_9FIRM</name>
<comment type="pathway">
    <text evidence="3 19 20">Cell wall biogenesis; peptidoglycan biosynthesis.</text>
</comment>
<dbReference type="Pfam" id="PF21799">
    <property type="entry name" value="MurD-like_N"/>
    <property type="match status" value="1"/>
</dbReference>